<proteinExistence type="predicted"/>
<protein>
    <submittedName>
        <fullName evidence="1">Uncharacterized protein</fullName>
    </submittedName>
</protein>
<name>A0ABS8TFG0_DATST</name>
<accession>A0ABS8TFG0</accession>
<gene>
    <name evidence="1" type="ORF">HAX54_008673</name>
</gene>
<comment type="caution">
    <text evidence="1">The sequence shown here is derived from an EMBL/GenBank/DDBJ whole genome shotgun (WGS) entry which is preliminary data.</text>
</comment>
<sequence length="170" mass="19351">MFRPGFLLHDGGSSALRGSLPAFRRCSAAACNIMSTSIWNNTRKALMTNTDMQHLPSKEAQCISQLHFGLDRMEAYYLSFKEKRSITVEAQFELESYKDDFPNIYNQIGIRDWGPFIIPIGSYFPELVGVLRLLHGATKYLESKRTSRQNAMPSVYVGVGTRSEHHRRSN</sequence>
<evidence type="ECO:0000313" key="2">
    <source>
        <dbReference type="Proteomes" id="UP000823775"/>
    </source>
</evidence>
<organism evidence="1 2">
    <name type="scientific">Datura stramonium</name>
    <name type="common">Jimsonweed</name>
    <name type="synonym">Common thornapple</name>
    <dbReference type="NCBI Taxonomy" id="4076"/>
    <lineage>
        <taxon>Eukaryota</taxon>
        <taxon>Viridiplantae</taxon>
        <taxon>Streptophyta</taxon>
        <taxon>Embryophyta</taxon>
        <taxon>Tracheophyta</taxon>
        <taxon>Spermatophyta</taxon>
        <taxon>Magnoliopsida</taxon>
        <taxon>eudicotyledons</taxon>
        <taxon>Gunneridae</taxon>
        <taxon>Pentapetalae</taxon>
        <taxon>asterids</taxon>
        <taxon>lamiids</taxon>
        <taxon>Solanales</taxon>
        <taxon>Solanaceae</taxon>
        <taxon>Solanoideae</taxon>
        <taxon>Datureae</taxon>
        <taxon>Datura</taxon>
    </lineage>
</organism>
<dbReference type="EMBL" id="JACEIK010001455">
    <property type="protein sequence ID" value="MCD7469561.1"/>
    <property type="molecule type" value="Genomic_DNA"/>
</dbReference>
<dbReference type="Proteomes" id="UP000823775">
    <property type="component" value="Unassembled WGS sequence"/>
</dbReference>
<reference evidence="1 2" key="1">
    <citation type="journal article" date="2021" name="BMC Genomics">
        <title>Datura genome reveals duplications of psychoactive alkaloid biosynthetic genes and high mutation rate following tissue culture.</title>
        <authorList>
            <person name="Rajewski A."/>
            <person name="Carter-House D."/>
            <person name="Stajich J."/>
            <person name="Litt A."/>
        </authorList>
    </citation>
    <scope>NUCLEOTIDE SEQUENCE [LARGE SCALE GENOMIC DNA]</scope>
    <source>
        <strain evidence="1">AR-01</strain>
    </source>
</reference>
<evidence type="ECO:0000313" key="1">
    <source>
        <dbReference type="EMBL" id="MCD7469561.1"/>
    </source>
</evidence>
<keyword evidence="2" id="KW-1185">Reference proteome</keyword>